<dbReference type="GO" id="GO:0004252">
    <property type="term" value="F:serine-type endopeptidase activity"/>
    <property type="evidence" value="ECO:0007669"/>
    <property type="project" value="InterPro"/>
</dbReference>
<dbReference type="EMBL" id="RKLR01000001">
    <property type="protein sequence ID" value="MBX0321589.1"/>
    <property type="molecule type" value="Genomic_DNA"/>
</dbReference>
<keyword evidence="8" id="KW-1185">Reference proteome</keyword>
<evidence type="ECO:0000256" key="3">
    <source>
        <dbReference type="ARBA" id="ARBA00022989"/>
    </source>
</evidence>
<dbReference type="AlphaFoldDB" id="A0AAW4PK82"/>
<keyword evidence="4 5" id="KW-0472">Membrane</keyword>
<dbReference type="InterPro" id="IPR036286">
    <property type="entry name" value="LexA/Signal_pep-like_sf"/>
</dbReference>
<dbReference type="EC" id="3.4.21.89" evidence="7"/>
<evidence type="ECO:0000259" key="6">
    <source>
        <dbReference type="Pfam" id="PF10502"/>
    </source>
</evidence>
<feature type="transmembrane region" description="Helical" evidence="5">
    <location>
        <begin position="166"/>
        <end position="185"/>
    </location>
</feature>
<dbReference type="GO" id="GO:0009003">
    <property type="term" value="F:signal peptidase activity"/>
    <property type="evidence" value="ECO:0007669"/>
    <property type="project" value="UniProtKB-EC"/>
</dbReference>
<dbReference type="RefSeq" id="WP_220616606.1">
    <property type="nucleotide sequence ID" value="NZ_RKLR01000001.1"/>
</dbReference>
<comment type="caution">
    <text evidence="7">The sequence shown here is derived from an EMBL/GenBank/DDBJ whole genome shotgun (WGS) entry which is preliminary data.</text>
</comment>
<reference evidence="7 8" key="1">
    <citation type="submission" date="2021-06" db="EMBL/GenBank/DDBJ databases">
        <title>Halomicroarcula sp. a new haloarchaeum isolated from saline soil.</title>
        <authorList>
            <person name="Duran-Viseras A."/>
            <person name="Sanchez-Porro C."/>
            <person name="Ventosa A."/>
        </authorList>
    </citation>
    <scope>NUCLEOTIDE SEQUENCE [LARGE SCALE GENOMIC DNA]</scope>
    <source>
        <strain evidence="7 8">F13</strain>
    </source>
</reference>
<dbReference type="CDD" id="cd06530">
    <property type="entry name" value="S26_SPase_I"/>
    <property type="match status" value="1"/>
</dbReference>
<feature type="domain" description="Peptidase S26" evidence="6">
    <location>
        <begin position="14"/>
        <end position="74"/>
    </location>
</feature>
<keyword evidence="7" id="KW-0378">Hydrolase</keyword>
<dbReference type="GO" id="GO:0006465">
    <property type="term" value="P:signal peptide processing"/>
    <property type="evidence" value="ECO:0007669"/>
    <property type="project" value="InterPro"/>
</dbReference>
<feature type="transmembrane region" description="Helical" evidence="5">
    <location>
        <begin position="206"/>
        <end position="225"/>
    </location>
</feature>
<organism evidence="7 8">
    <name type="scientific">Haloarcula rubra</name>
    <dbReference type="NCBI Taxonomy" id="2487747"/>
    <lineage>
        <taxon>Archaea</taxon>
        <taxon>Methanobacteriati</taxon>
        <taxon>Methanobacteriota</taxon>
        <taxon>Stenosarchaea group</taxon>
        <taxon>Halobacteria</taxon>
        <taxon>Halobacteriales</taxon>
        <taxon>Haloarculaceae</taxon>
        <taxon>Haloarcula</taxon>
    </lineage>
</organism>
<evidence type="ECO:0000256" key="5">
    <source>
        <dbReference type="SAM" id="Phobius"/>
    </source>
</evidence>
<evidence type="ECO:0000256" key="2">
    <source>
        <dbReference type="ARBA" id="ARBA00022692"/>
    </source>
</evidence>
<protein>
    <submittedName>
        <fullName evidence="7">Signal peptidase I</fullName>
        <ecNumber evidence="7">3.4.21.89</ecNumber>
    </submittedName>
</protein>
<accession>A0AAW4PK82</accession>
<feature type="transmembrane region" description="Helical" evidence="5">
    <location>
        <begin position="335"/>
        <end position="357"/>
    </location>
</feature>
<evidence type="ECO:0000256" key="4">
    <source>
        <dbReference type="ARBA" id="ARBA00023136"/>
    </source>
</evidence>
<name>A0AAW4PK82_9EURY</name>
<feature type="transmembrane region" description="Helical" evidence="5">
    <location>
        <begin position="12"/>
        <end position="36"/>
    </location>
</feature>
<dbReference type="GO" id="GO:0016020">
    <property type="term" value="C:membrane"/>
    <property type="evidence" value="ECO:0007669"/>
    <property type="project" value="UniProtKB-SubCell"/>
</dbReference>
<dbReference type="Pfam" id="PF10502">
    <property type="entry name" value="Peptidase_S26"/>
    <property type="match status" value="1"/>
</dbReference>
<dbReference type="InterPro" id="IPR019533">
    <property type="entry name" value="Peptidase_S26"/>
</dbReference>
<gene>
    <name evidence="7" type="ORF">EGH21_00965</name>
</gene>
<comment type="subcellular location">
    <subcellularLocation>
        <location evidence="1">Membrane</location>
    </subcellularLocation>
</comment>
<sequence>MGEISVHRLVTGSVLLFVVALLIGAMLGQPILLGFVETGSMEPTLQTGDGFVAIPAVVAGPVEEGDVVVFRAEEIQGGGLTTHRIVESTDSGYVTRGDANPFTDQDGEEPPVRNDQIVAVVWQPGGEVLAIPGVGAVVTGTQDVLQLVQRKLAAALGTRSLLGVQGLAYLFFGFTVLVYLVDTWRSDNRKRDSRTHSRDSGTSTRLLVGIFAAAIVLSATAVMIGPAGPQEFGVVSAETDSPGTRVIEQGTTESTTYPVGNGGVVPVVTYLEPGSDAIDVEPRELAVPRRSVANATVTLHAPPETGYYRYFVIEHRYLALLPQSHIRTLYEIHPWAPIVVIDTVLGVPFYLVGVRLVGTGRIRNRSRDVERPVSARLHRWVRRLY</sequence>
<keyword evidence="3 5" id="KW-1133">Transmembrane helix</keyword>
<dbReference type="Proteomes" id="UP001430377">
    <property type="component" value="Unassembled WGS sequence"/>
</dbReference>
<evidence type="ECO:0000313" key="7">
    <source>
        <dbReference type="EMBL" id="MBX0321589.1"/>
    </source>
</evidence>
<dbReference type="NCBIfam" id="TIGR02228">
    <property type="entry name" value="sigpep_I_arch"/>
    <property type="match status" value="1"/>
</dbReference>
<proteinExistence type="predicted"/>
<dbReference type="InterPro" id="IPR001733">
    <property type="entry name" value="Peptidase_S26B"/>
</dbReference>
<keyword evidence="2 5" id="KW-0812">Transmembrane</keyword>
<evidence type="ECO:0000256" key="1">
    <source>
        <dbReference type="ARBA" id="ARBA00004370"/>
    </source>
</evidence>
<dbReference type="SUPFAM" id="SSF51306">
    <property type="entry name" value="LexA/Signal peptidase"/>
    <property type="match status" value="1"/>
</dbReference>
<evidence type="ECO:0000313" key="8">
    <source>
        <dbReference type="Proteomes" id="UP001430377"/>
    </source>
</evidence>